<feature type="compositionally biased region" description="Polar residues" evidence="1">
    <location>
        <begin position="42"/>
        <end position="55"/>
    </location>
</feature>
<protein>
    <submittedName>
        <fullName evidence="3">Uncharacterized protein</fullName>
    </submittedName>
</protein>
<reference evidence="3 4" key="1">
    <citation type="journal article" date="2019" name="Appl. Environ. Microbiol.">
        <title>Dissecting the evolutionary development of the Bifidobacterium animalis species through comparative genomics analyses.</title>
        <authorList>
            <person name="Lugli G.A."/>
            <person name="Mancino W."/>
            <person name="Milani C."/>
            <person name="Duranti S."/>
            <person name="Mancabelli L."/>
            <person name="Napoli S."/>
            <person name="Mangifesta M."/>
            <person name="Viappiani A."/>
            <person name="Anzalone R."/>
            <person name="Longhi G."/>
            <person name="van Sinderen D."/>
            <person name="Ventura M."/>
            <person name="Turroni F."/>
        </authorList>
    </citation>
    <scope>NUCLEOTIDE SEQUENCE [LARGE SCALE GENOMIC DNA]</scope>
    <source>
        <strain evidence="3 4">2011B</strain>
    </source>
</reference>
<proteinExistence type="predicted"/>
<sequence length="529" mass="57570">MPFRPKPVNTGGSRLQTDTPMPAVEPASTVEPVSVSSETTDWESQWTTPSQTVASRQEEPVDPVPPTPSEPDARPEEPVASAQDPNPAPMLDEPEDWTREFLTPQPDDKPEHHDKPTGMPQPPADMPDDPTGTGIDASQWDTGPDADNTLFSDGNPFNDEPEADTQPAQPVAIQQSIPEPAPVTQPESEPTADGSDWTSMLDGMNTTPTLHLAWEDPEDTAETETVPQEETAVETAPAIAWDTPTPSKTERQPAVPAAESTDDWSNIINTPDTDEDERSEGRRLRPLLAGICAGTLLLAAAIWGTWAAVDHIRVSQADKACAAWSMQVDRYKRLFDLAQPYKLEAGPAPAAACPTENTADKTVDLEHRLDELESMIGKETGIRWKNTQSALKDALAKYPDMSAGTKTTISALLAEPVGDTAAYRAFEWKAGQVVEAAKAEQSNHDRLDGQRKAEEKRKADAEAKRKADEQRRKEEEQRKADEQASRQEQAQATVPQYTAPQYTAPQQPAAPQYTAPQPVAPTPAPLTPT</sequence>
<feature type="compositionally biased region" description="Low complexity" evidence="1">
    <location>
        <begin position="24"/>
        <end position="39"/>
    </location>
</feature>
<dbReference type="Proteomes" id="UP000293613">
    <property type="component" value="Unassembled WGS sequence"/>
</dbReference>
<feature type="compositionally biased region" description="Pro residues" evidence="1">
    <location>
        <begin position="518"/>
        <end position="529"/>
    </location>
</feature>
<keyword evidence="2" id="KW-1133">Transmembrane helix</keyword>
<feature type="compositionally biased region" description="Low complexity" evidence="1">
    <location>
        <begin position="495"/>
        <end position="517"/>
    </location>
</feature>
<feature type="region of interest" description="Disordered" evidence="1">
    <location>
        <begin position="437"/>
        <end position="529"/>
    </location>
</feature>
<comment type="caution">
    <text evidence="3">The sequence shown here is derived from an EMBL/GenBank/DDBJ whole genome shotgun (WGS) entry which is preliminary data.</text>
</comment>
<feature type="non-terminal residue" evidence="3">
    <location>
        <position position="529"/>
    </location>
</feature>
<dbReference type="AlphaFoldDB" id="A0A8B3RJ18"/>
<feature type="compositionally biased region" description="Basic and acidic residues" evidence="1">
    <location>
        <begin position="437"/>
        <end position="485"/>
    </location>
</feature>
<feature type="region of interest" description="Disordered" evidence="1">
    <location>
        <begin position="241"/>
        <end position="280"/>
    </location>
</feature>
<feature type="compositionally biased region" description="Polar residues" evidence="1">
    <location>
        <begin position="10"/>
        <end position="19"/>
    </location>
</feature>
<dbReference type="EMBL" id="RSCO01000019">
    <property type="protein sequence ID" value="RYM95452.1"/>
    <property type="molecule type" value="Genomic_DNA"/>
</dbReference>
<organism evidence="3 4">
    <name type="scientific">Bifidobacterium animalis subsp. lactis</name>
    <name type="common">Bifidobacterium lactis</name>
    <dbReference type="NCBI Taxonomy" id="302911"/>
    <lineage>
        <taxon>Bacteria</taxon>
        <taxon>Bacillati</taxon>
        <taxon>Actinomycetota</taxon>
        <taxon>Actinomycetes</taxon>
        <taxon>Bifidobacteriales</taxon>
        <taxon>Bifidobacteriaceae</taxon>
        <taxon>Bifidobacterium</taxon>
    </lineage>
</organism>
<accession>A0A8B3RJ18</accession>
<keyword evidence="2" id="KW-0472">Membrane</keyword>
<evidence type="ECO:0000313" key="3">
    <source>
        <dbReference type="EMBL" id="RYM95452.1"/>
    </source>
</evidence>
<feature type="transmembrane region" description="Helical" evidence="2">
    <location>
        <begin position="287"/>
        <end position="309"/>
    </location>
</feature>
<feature type="compositionally biased region" description="Polar residues" evidence="1">
    <location>
        <begin position="166"/>
        <end position="177"/>
    </location>
</feature>
<evidence type="ECO:0000256" key="2">
    <source>
        <dbReference type="SAM" id="Phobius"/>
    </source>
</evidence>
<name>A0A8B3RJ18_BIFAN</name>
<gene>
    <name evidence="3" type="ORF">PG2011B_0730</name>
</gene>
<keyword evidence="2" id="KW-0812">Transmembrane</keyword>
<evidence type="ECO:0000256" key="1">
    <source>
        <dbReference type="SAM" id="MobiDB-lite"/>
    </source>
</evidence>
<evidence type="ECO:0000313" key="4">
    <source>
        <dbReference type="Proteomes" id="UP000293613"/>
    </source>
</evidence>
<feature type="region of interest" description="Disordered" evidence="1">
    <location>
        <begin position="1"/>
        <end position="202"/>
    </location>
</feature>
<feature type="compositionally biased region" description="Basic and acidic residues" evidence="1">
    <location>
        <begin position="106"/>
        <end position="116"/>
    </location>
</feature>